<organism evidence="2 3">
    <name type="scientific">Actinomycetospora cinnamomea</name>
    <dbReference type="NCBI Taxonomy" id="663609"/>
    <lineage>
        <taxon>Bacteria</taxon>
        <taxon>Bacillati</taxon>
        <taxon>Actinomycetota</taxon>
        <taxon>Actinomycetes</taxon>
        <taxon>Pseudonocardiales</taxon>
        <taxon>Pseudonocardiaceae</taxon>
        <taxon>Actinomycetospora</taxon>
    </lineage>
</organism>
<gene>
    <name evidence="2" type="ORF">C8D89_103334</name>
</gene>
<dbReference type="RefSeq" id="WP_116707671.1">
    <property type="nucleotide sequence ID" value="NZ_QEKW01000003.1"/>
</dbReference>
<dbReference type="EMBL" id="QEKW01000003">
    <property type="protein sequence ID" value="PVZ12003.1"/>
    <property type="molecule type" value="Genomic_DNA"/>
</dbReference>
<dbReference type="AlphaFoldDB" id="A0A2U1FIJ1"/>
<proteinExistence type="predicted"/>
<name>A0A2U1FIJ1_9PSEU</name>
<reference evidence="2 3" key="1">
    <citation type="submission" date="2018-04" db="EMBL/GenBank/DDBJ databases">
        <title>Genomic Encyclopedia of Type Strains, Phase IV (KMG-IV): sequencing the most valuable type-strain genomes for metagenomic binning, comparative biology and taxonomic classification.</title>
        <authorList>
            <person name="Goeker M."/>
        </authorList>
    </citation>
    <scope>NUCLEOTIDE SEQUENCE [LARGE SCALE GENOMIC DNA]</scope>
    <source>
        <strain evidence="2 3">DSM 45771</strain>
    </source>
</reference>
<dbReference type="Proteomes" id="UP000245639">
    <property type="component" value="Unassembled WGS sequence"/>
</dbReference>
<feature type="region of interest" description="Disordered" evidence="1">
    <location>
        <begin position="1"/>
        <end position="23"/>
    </location>
</feature>
<keyword evidence="3" id="KW-1185">Reference proteome</keyword>
<evidence type="ECO:0000313" key="3">
    <source>
        <dbReference type="Proteomes" id="UP000245639"/>
    </source>
</evidence>
<accession>A0A2U1FIJ1</accession>
<evidence type="ECO:0000313" key="2">
    <source>
        <dbReference type="EMBL" id="PVZ12003.1"/>
    </source>
</evidence>
<sequence length="91" mass="9132">MTAVRPDPAILPSASPTEPGEILVAVPDGPGRDAAATLSCRLHGIIAGAGDAAPVTIVVAAGEHATDPHLARVLECARECATSRGLGFVVR</sequence>
<protein>
    <submittedName>
        <fullName evidence="2">Uncharacterized protein</fullName>
    </submittedName>
</protein>
<comment type="caution">
    <text evidence="2">The sequence shown here is derived from an EMBL/GenBank/DDBJ whole genome shotgun (WGS) entry which is preliminary data.</text>
</comment>
<evidence type="ECO:0000256" key="1">
    <source>
        <dbReference type="SAM" id="MobiDB-lite"/>
    </source>
</evidence>